<dbReference type="Proteomes" id="UP000503399">
    <property type="component" value="Chromosome"/>
</dbReference>
<dbReference type="InterPro" id="IPR053924">
    <property type="entry name" value="RecX_HTH_2nd"/>
</dbReference>
<evidence type="ECO:0000259" key="7">
    <source>
        <dbReference type="Pfam" id="PF02631"/>
    </source>
</evidence>
<dbReference type="InterPro" id="IPR036388">
    <property type="entry name" value="WH-like_DNA-bd_sf"/>
</dbReference>
<accession>A0A6F8ZH06</accession>
<comment type="subcellular location">
    <subcellularLocation>
        <location evidence="1 5">Cytoplasm</location>
    </subcellularLocation>
</comment>
<dbReference type="GO" id="GO:0006282">
    <property type="term" value="P:regulation of DNA repair"/>
    <property type="evidence" value="ECO:0007669"/>
    <property type="project" value="UniProtKB-UniRule"/>
</dbReference>
<organism evidence="9 10">
    <name type="scientific">Candidatus Hydrogenisulfobacillus filiaventi</name>
    <dbReference type="NCBI Taxonomy" id="2707344"/>
    <lineage>
        <taxon>Bacteria</taxon>
        <taxon>Bacillati</taxon>
        <taxon>Bacillota</taxon>
        <taxon>Clostridia</taxon>
        <taxon>Eubacteriales</taxon>
        <taxon>Clostridiales Family XVII. Incertae Sedis</taxon>
        <taxon>Candidatus Hydrogenisulfobacillus</taxon>
    </lineage>
</organism>
<gene>
    <name evidence="5 9" type="primary">recX</name>
    <name evidence="9" type="ORF">R50_1366</name>
</gene>
<evidence type="ECO:0000256" key="6">
    <source>
        <dbReference type="SAM" id="MobiDB-lite"/>
    </source>
</evidence>
<name>A0A6F8ZH06_9FIRM</name>
<dbReference type="AlphaFoldDB" id="A0A6F8ZH06"/>
<proteinExistence type="inferred from homology"/>
<comment type="similarity">
    <text evidence="2 5">Belongs to the RecX family.</text>
</comment>
<keyword evidence="10" id="KW-1185">Reference proteome</keyword>
<feature type="domain" description="RecX second three-helical" evidence="7">
    <location>
        <begin position="55"/>
        <end position="96"/>
    </location>
</feature>
<evidence type="ECO:0000313" key="10">
    <source>
        <dbReference type="Proteomes" id="UP000503399"/>
    </source>
</evidence>
<dbReference type="PANTHER" id="PTHR33602:SF1">
    <property type="entry name" value="REGULATORY PROTEIN RECX FAMILY PROTEIN"/>
    <property type="match status" value="1"/>
</dbReference>
<evidence type="ECO:0000259" key="8">
    <source>
        <dbReference type="Pfam" id="PF21982"/>
    </source>
</evidence>
<dbReference type="KEGG" id="hfv:R50_1366"/>
<evidence type="ECO:0000256" key="4">
    <source>
        <dbReference type="ARBA" id="ARBA00022490"/>
    </source>
</evidence>
<dbReference type="InterPro" id="IPR053926">
    <property type="entry name" value="RecX_HTH_1st"/>
</dbReference>
<dbReference type="Pfam" id="PF02631">
    <property type="entry name" value="RecX_HTH2"/>
    <property type="match status" value="1"/>
</dbReference>
<comment type="function">
    <text evidence="5">Modulates RecA activity.</text>
</comment>
<dbReference type="Gene3D" id="1.10.10.10">
    <property type="entry name" value="Winged helix-like DNA-binding domain superfamily/Winged helix DNA-binding domain"/>
    <property type="match status" value="2"/>
</dbReference>
<dbReference type="EMBL" id="LR778114">
    <property type="protein sequence ID" value="CAB1128872.1"/>
    <property type="molecule type" value="Genomic_DNA"/>
</dbReference>
<evidence type="ECO:0000256" key="3">
    <source>
        <dbReference type="ARBA" id="ARBA00018111"/>
    </source>
</evidence>
<reference evidence="9 10" key="1">
    <citation type="submission" date="2020-02" db="EMBL/GenBank/DDBJ databases">
        <authorList>
            <person name="Hogendoorn C."/>
        </authorList>
    </citation>
    <scope>NUCLEOTIDE SEQUENCE [LARGE SCALE GENOMIC DNA]</scope>
    <source>
        <strain evidence="9">R501</strain>
    </source>
</reference>
<sequence length="164" mass="18167">MRSRRPTDPRVAALRWLAGRDLSAAEVRLRLLRRGVEPDAAAAVVADLEAEGLLDDRRVCRAAVEQAVRWGRYGPGALRRYLLARGIDRELADETLATVGESDWRAVAEGMRRRYDMEDPRERARCARQLQRQGFPAALVAALVTDPGPGPARPQDSDGEPEKG</sequence>
<keyword evidence="4 5" id="KW-0963">Cytoplasm</keyword>
<evidence type="ECO:0000256" key="5">
    <source>
        <dbReference type="HAMAP-Rule" id="MF_01114"/>
    </source>
</evidence>
<feature type="region of interest" description="Disordered" evidence="6">
    <location>
        <begin position="143"/>
        <end position="164"/>
    </location>
</feature>
<protein>
    <recommendedName>
        <fullName evidence="3 5">Regulatory protein RecX</fullName>
    </recommendedName>
</protein>
<dbReference type="InterPro" id="IPR003783">
    <property type="entry name" value="Regulatory_RecX"/>
</dbReference>
<evidence type="ECO:0000313" key="9">
    <source>
        <dbReference type="EMBL" id="CAB1128872.1"/>
    </source>
</evidence>
<dbReference type="PANTHER" id="PTHR33602">
    <property type="entry name" value="REGULATORY PROTEIN RECX FAMILY PROTEIN"/>
    <property type="match status" value="1"/>
</dbReference>
<evidence type="ECO:0000256" key="1">
    <source>
        <dbReference type="ARBA" id="ARBA00004496"/>
    </source>
</evidence>
<dbReference type="Pfam" id="PF21982">
    <property type="entry name" value="RecX_HTH1"/>
    <property type="match status" value="1"/>
</dbReference>
<dbReference type="GO" id="GO:0005737">
    <property type="term" value="C:cytoplasm"/>
    <property type="evidence" value="ECO:0007669"/>
    <property type="project" value="UniProtKB-SubCell"/>
</dbReference>
<evidence type="ECO:0000256" key="2">
    <source>
        <dbReference type="ARBA" id="ARBA00009695"/>
    </source>
</evidence>
<dbReference type="HAMAP" id="MF_01114">
    <property type="entry name" value="RecX"/>
    <property type="match status" value="1"/>
</dbReference>
<feature type="domain" description="RecX first three-helical" evidence="8">
    <location>
        <begin position="11"/>
        <end position="48"/>
    </location>
</feature>